<name>A0AAN7MDV0_TRANT</name>
<gene>
    <name evidence="1" type="ORF">SAY86_022023</name>
</gene>
<dbReference type="InterPro" id="IPR050865">
    <property type="entry name" value="BEACH_Domain"/>
</dbReference>
<reference evidence="1 2" key="1">
    <citation type="journal article" date="2023" name="Hortic Res">
        <title>Pangenome of water caltrop reveals structural variations and asymmetric subgenome divergence after allopolyploidization.</title>
        <authorList>
            <person name="Zhang X."/>
            <person name="Chen Y."/>
            <person name="Wang L."/>
            <person name="Yuan Y."/>
            <person name="Fang M."/>
            <person name="Shi L."/>
            <person name="Lu R."/>
            <person name="Comes H.P."/>
            <person name="Ma Y."/>
            <person name="Chen Y."/>
            <person name="Huang G."/>
            <person name="Zhou Y."/>
            <person name="Zheng Z."/>
            <person name="Qiu Y."/>
        </authorList>
    </citation>
    <scope>NUCLEOTIDE SEQUENCE [LARGE SCALE GENOMIC DNA]</scope>
    <source>
        <strain evidence="1">F231</strain>
    </source>
</reference>
<dbReference type="Proteomes" id="UP001346149">
    <property type="component" value="Unassembled WGS sequence"/>
</dbReference>
<evidence type="ECO:0000313" key="2">
    <source>
        <dbReference type="Proteomes" id="UP001346149"/>
    </source>
</evidence>
<comment type="caution">
    <text evidence="1">The sequence shown here is derived from an EMBL/GenBank/DDBJ whole genome shotgun (WGS) entry which is preliminary data.</text>
</comment>
<dbReference type="PANTHER" id="PTHR13743:SF157">
    <property type="entry name" value="BEACH DOMAIN-CONTAINING PROTEIN C2"/>
    <property type="match status" value="1"/>
</dbReference>
<dbReference type="EMBL" id="JAXQNO010000003">
    <property type="protein sequence ID" value="KAK4801536.1"/>
    <property type="molecule type" value="Genomic_DNA"/>
</dbReference>
<proteinExistence type="predicted"/>
<organism evidence="1 2">
    <name type="scientific">Trapa natans</name>
    <name type="common">Water chestnut</name>
    <dbReference type="NCBI Taxonomy" id="22666"/>
    <lineage>
        <taxon>Eukaryota</taxon>
        <taxon>Viridiplantae</taxon>
        <taxon>Streptophyta</taxon>
        <taxon>Embryophyta</taxon>
        <taxon>Tracheophyta</taxon>
        <taxon>Spermatophyta</taxon>
        <taxon>Magnoliopsida</taxon>
        <taxon>eudicotyledons</taxon>
        <taxon>Gunneridae</taxon>
        <taxon>Pentapetalae</taxon>
        <taxon>rosids</taxon>
        <taxon>malvids</taxon>
        <taxon>Myrtales</taxon>
        <taxon>Lythraceae</taxon>
        <taxon>Trapa</taxon>
    </lineage>
</organism>
<dbReference type="AlphaFoldDB" id="A0AAN7MDV0"/>
<sequence length="309" mass="33834">MEEEVAKDLGEPHVNNPDDERVIRVVNATGATCSEDFESKSDEARVENKNVIFEEIDSGPAAAMDGYQCEQILDIQLIPPQKVKPRATITNVSPELLHLVDSVIMGKPESLDKLKNIVSGYENFESGDEMDSIANLVVDSLLATMGGVESFEEDEENNPPSVMLNSRAAIVASDLIPWLPWVGDGANFMSHRTRMVTGLLAILRACTRNRAIWLQLIRRALTTVWASQLMFALEKAITGKESKGPACTFEFDGESPSLLGPRESNWPFTNGYAIATWIYIESFADTLNPATVEAAASALAGKDTAHKTF</sequence>
<protein>
    <submittedName>
        <fullName evidence="1">Uncharacterized protein</fullName>
    </submittedName>
</protein>
<dbReference type="PANTHER" id="PTHR13743">
    <property type="entry name" value="BEIGE/BEACH-RELATED"/>
    <property type="match status" value="1"/>
</dbReference>
<evidence type="ECO:0000313" key="1">
    <source>
        <dbReference type="EMBL" id="KAK4801536.1"/>
    </source>
</evidence>
<keyword evidence="2" id="KW-1185">Reference proteome</keyword>
<accession>A0AAN7MDV0</accession>